<proteinExistence type="predicted"/>
<dbReference type="AlphaFoldDB" id="A0ABD1F096"/>
<evidence type="ECO:0000313" key="2">
    <source>
        <dbReference type="Proteomes" id="UP001566132"/>
    </source>
</evidence>
<comment type="caution">
    <text evidence="1">The sequence shown here is derived from an EMBL/GenBank/DDBJ whole genome shotgun (WGS) entry which is preliminary data.</text>
</comment>
<protein>
    <submittedName>
        <fullName evidence="1">Uncharacterized protein</fullName>
    </submittedName>
</protein>
<gene>
    <name evidence="1" type="ORF">ABEB36_006031</name>
</gene>
<keyword evidence="2" id="KW-1185">Reference proteome</keyword>
<organism evidence="1 2">
    <name type="scientific">Hypothenemus hampei</name>
    <name type="common">Coffee berry borer</name>
    <dbReference type="NCBI Taxonomy" id="57062"/>
    <lineage>
        <taxon>Eukaryota</taxon>
        <taxon>Metazoa</taxon>
        <taxon>Ecdysozoa</taxon>
        <taxon>Arthropoda</taxon>
        <taxon>Hexapoda</taxon>
        <taxon>Insecta</taxon>
        <taxon>Pterygota</taxon>
        <taxon>Neoptera</taxon>
        <taxon>Endopterygota</taxon>
        <taxon>Coleoptera</taxon>
        <taxon>Polyphaga</taxon>
        <taxon>Cucujiformia</taxon>
        <taxon>Curculionidae</taxon>
        <taxon>Scolytinae</taxon>
        <taxon>Hypothenemus</taxon>
    </lineage>
</organism>
<reference evidence="1 2" key="1">
    <citation type="submission" date="2024-05" db="EMBL/GenBank/DDBJ databases">
        <title>Genetic variation in Jamaican populations of the coffee berry borer (Hypothenemus hampei).</title>
        <authorList>
            <person name="Errbii M."/>
            <person name="Myrie A."/>
        </authorList>
    </citation>
    <scope>NUCLEOTIDE SEQUENCE [LARGE SCALE GENOMIC DNA]</scope>
    <source>
        <strain evidence="1">JA-Hopewell-2020-01-JO</strain>
        <tissue evidence="1">Whole body</tissue>
    </source>
</reference>
<dbReference type="Proteomes" id="UP001566132">
    <property type="component" value="Unassembled WGS sequence"/>
</dbReference>
<evidence type="ECO:0000313" key="1">
    <source>
        <dbReference type="EMBL" id="KAL1506724.1"/>
    </source>
</evidence>
<sequence length="72" mass="8414">MPFKESRYWHCERPTAAYDNSTLLYQFRSSTRIRPGTTLAHSIMITTFVDFTSFLPTDYNSVATSRKTQEKL</sequence>
<accession>A0ABD1F096</accession>
<name>A0ABD1F096_HYPHA</name>
<dbReference type="EMBL" id="JBDJPC010000004">
    <property type="protein sequence ID" value="KAL1506724.1"/>
    <property type="molecule type" value="Genomic_DNA"/>
</dbReference>